<gene>
    <name evidence="1" type="ORF">GALL_405590</name>
</gene>
<accession>A0A1J5QCV5</accession>
<name>A0A1J5QCV5_9ZZZZ</name>
<dbReference type="AlphaFoldDB" id="A0A1J5QCV5"/>
<comment type="caution">
    <text evidence="1">The sequence shown here is derived from an EMBL/GenBank/DDBJ whole genome shotgun (WGS) entry which is preliminary data.</text>
</comment>
<reference evidence="1" key="1">
    <citation type="submission" date="2016-10" db="EMBL/GenBank/DDBJ databases">
        <title>Sequence of Gallionella enrichment culture.</title>
        <authorList>
            <person name="Poehlein A."/>
            <person name="Muehling M."/>
            <person name="Daniel R."/>
        </authorList>
    </citation>
    <scope>NUCLEOTIDE SEQUENCE</scope>
</reference>
<evidence type="ECO:0000313" key="1">
    <source>
        <dbReference type="EMBL" id="OIQ77748.1"/>
    </source>
</evidence>
<protein>
    <submittedName>
        <fullName evidence="1">Curlin minor subunit CsgB</fullName>
    </submittedName>
</protein>
<dbReference type="EMBL" id="MLJW01001545">
    <property type="protein sequence ID" value="OIQ77748.1"/>
    <property type="molecule type" value="Genomic_DNA"/>
</dbReference>
<organism evidence="1">
    <name type="scientific">mine drainage metagenome</name>
    <dbReference type="NCBI Taxonomy" id="410659"/>
    <lineage>
        <taxon>unclassified sequences</taxon>
        <taxon>metagenomes</taxon>
        <taxon>ecological metagenomes</taxon>
    </lineage>
</organism>
<sequence length="125" mass="12242">MKVLYFELVLGVVIASAGVATAQGFAITTQQGFANIATTSQAGVGNVAATVQNGSGNVASTTQNGRGNIAGSVQVGSGLSHSTVQNGNHQASGSFQFSKAMGGDVSGQATVGSSRASVTIGYSSN</sequence>
<proteinExistence type="predicted"/>